<dbReference type="EMBL" id="CP002772">
    <property type="protein sequence ID" value="AEG19350.1"/>
    <property type="molecule type" value="Genomic_DNA"/>
</dbReference>
<dbReference type="RefSeq" id="WP_013826849.1">
    <property type="nucleotide sequence ID" value="NC_015574.1"/>
</dbReference>
<dbReference type="eggNOG" id="arCOG10208">
    <property type="taxonomic scope" value="Archaea"/>
</dbReference>
<sequence>MADDEKGFDSKIKGMYSGCGCGCQTGFVEKSESDLKQVKCRSCGKIFKTNRDTDLCIICEKKHR</sequence>
<accession>F6D5Y0</accession>
<keyword evidence="2" id="KW-1185">Reference proteome</keyword>
<protein>
    <submittedName>
        <fullName evidence="1">Uncharacterized protein</fullName>
    </submittedName>
</protein>
<reference evidence="1 2" key="1">
    <citation type="journal article" date="2014" name="Int. J. Syst. Evol. Microbiol.">
        <title>Methanobacterium paludis sp. nov. and a novel strain of Methanobacterium lacus isolated from northern peatlands.</title>
        <authorList>
            <person name="Cadillo-Quiroz H."/>
            <person name="Brauer S.L."/>
            <person name="Goodson N."/>
            <person name="Yavitt J.B."/>
            <person name="Zinder S.H."/>
        </authorList>
    </citation>
    <scope>NUCLEOTIDE SEQUENCE [LARGE SCALE GENOMIC DNA]</scope>
    <source>
        <strain evidence="2">DSM 25820 / JCM 18151 / SWAN1</strain>
    </source>
</reference>
<dbReference type="STRING" id="868131.MSWAN_2345"/>
<dbReference type="AlphaFoldDB" id="F6D5Y0"/>
<evidence type="ECO:0000313" key="2">
    <source>
        <dbReference type="Proteomes" id="UP000009231"/>
    </source>
</evidence>
<dbReference type="KEGG" id="mew:MSWAN_2345"/>
<name>F6D5Y0_METPW</name>
<organism evidence="1 2">
    <name type="scientific">Methanobacterium paludis (strain DSM 25820 / JCM 18151 / SWAN1)</name>
    <dbReference type="NCBI Taxonomy" id="868131"/>
    <lineage>
        <taxon>Archaea</taxon>
        <taxon>Methanobacteriati</taxon>
        <taxon>Methanobacteriota</taxon>
        <taxon>Methanomada group</taxon>
        <taxon>Methanobacteria</taxon>
        <taxon>Methanobacteriales</taxon>
        <taxon>Methanobacteriaceae</taxon>
        <taxon>Methanobacterium</taxon>
    </lineage>
</organism>
<gene>
    <name evidence="1" type="ordered locus">MSWAN_2345</name>
</gene>
<dbReference type="Proteomes" id="UP000009231">
    <property type="component" value="Chromosome"/>
</dbReference>
<proteinExistence type="predicted"/>
<dbReference type="OrthoDB" id="67305at2157"/>
<dbReference type="HOGENOM" id="CLU_192657_0_0_2"/>
<dbReference type="GeneID" id="10669874"/>
<evidence type="ECO:0000313" key="1">
    <source>
        <dbReference type="EMBL" id="AEG19350.1"/>
    </source>
</evidence>